<feature type="transmembrane region" description="Helical" evidence="8">
    <location>
        <begin position="309"/>
        <end position="326"/>
    </location>
</feature>
<feature type="repeat" description="ANK" evidence="7">
    <location>
        <begin position="69"/>
        <end position="101"/>
    </location>
</feature>
<dbReference type="Gene3D" id="1.25.40.20">
    <property type="entry name" value="Ankyrin repeat-containing domain"/>
    <property type="match status" value="1"/>
</dbReference>
<evidence type="ECO:0000313" key="13">
    <source>
        <dbReference type="Proteomes" id="UP000663828"/>
    </source>
</evidence>
<evidence type="ECO:0000256" key="5">
    <source>
        <dbReference type="ARBA" id="ARBA00023043"/>
    </source>
</evidence>
<evidence type="ECO:0000256" key="2">
    <source>
        <dbReference type="ARBA" id="ARBA00022692"/>
    </source>
</evidence>
<keyword evidence="2 8" id="KW-0812">Transmembrane</keyword>
<comment type="caution">
    <text evidence="11">The sequence shown here is derived from an EMBL/GenBank/DDBJ whole genome shotgun (WGS) entry which is preliminary data.</text>
</comment>
<dbReference type="PROSITE" id="PS50216">
    <property type="entry name" value="DHHC"/>
    <property type="match status" value="1"/>
</dbReference>
<dbReference type="PROSITE" id="PS50297">
    <property type="entry name" value="ANK_REP_REGION"/>
    <property type="match status" value="5"/>
</dbReference>
<keyword evidence="5 7" id="KW-0040">ANK repeat</keyword>
<dbReference type="OrthoDB" id="6781668at2759"/>
<protein>
    <recommendedName>
        <fullName evidence="8">Palmitoyltransferase</fullName>
        <ecNumber evidence="8">2.3.1.225</ecNumber>
    </recommendedName>
</protein>
<keyword evidence="8" id="KW-0808">Transferase</keyword>
<evidence type="ECO:0000256" key="9">
    <source>
        <dbReference type="SAM" id="MobiDB-lite"/>
    </source>
</evidence>
<keyword evidence="13" id="KW-1185">Reference proteome</keyword>
<evidence type="ECO:0000259" key="10">
    <source>
        <dbReference type="Pfam" id="PF01529"/>
    </source>
</evidence>
<feature type="repeat" description="ANK" evidence="7">
    <location>
        <begin position="169"/>
        <end position="202"/>
    </location>
</feature>
<comment type="similarity">
    <text evidence="8">Belongs to the DHHC palmitoyltransferase family.</text>
</comment>
<dbReference type="Pfam" id="PF12796">
    <property type="entry name" value="Ank_2"/>
    <property type="match status" value="2"/>
</dbReference>
<dbReference type="Proteomes" id="UP000663852">
    <property type="component" value="Unassembled WGS sequence"/>
</dbReference>
<dbReference type="Pfam" id="PF01529">
    <property type="entry name" value="DHHC"/>
    <property type="match status" value="1"/>
</dbReference>
<dbReference type="SMART" id="SM00248">
    <property type="entry name" value="ANK"/>
    <property type="match status" value="5"/>
</dbReference>
<keyword evidence="8" id="KW-0012">Acyltransferase</keyword>
<dbReference type="EMBL" id="CAJNOJ010000027">
    <property type="protein sequence ID" value="CAF0872447.1"/>
    <property type="molecule type" value="Genomic_DNA"/>
</dbReference>
<dbReference type="GO" id="GO:0016020">
    <property type="term" value="C:membrane"/>
    <property type="evidence" value="ECO:0007669"/>
    <property type="project" value="UniProtKB-SubCell"/>
</dbReference>
<comment type="subcellular location">
    <subcellularLocation>
        <location evidence="1">Membrane</location>
        <topology evidence="1">Multi-pass membrane protein</topology>
    </subcellularLocation>
</comment>
<dbReference type="InterPro" id="IPR002110">
    <property type="entry name" value="Ankyrin_rpt"/>
</dbReference>
<evidence type="ECO:0000256" key="1">
    <source>
        <dbReference type="ARBA" id="ARBA00004141"/>
    </source>
</evidence>
<feature type="region of interest" description="Disordered" evidence="9">
    <location>
        <begin position="1"/>
        <end position="32"/>
    </location>
</feature>
<feature type="compositionally biased region" description="Polar residues" evidence="9">
    <location>
        <begin position="1"/>
        <end position="18"/>
    </location>
</feature>
<evidence type="ECO:0000313" key="11">
    <source>
        <dbReference type="EMBL" id="CAF0872447.1"/>
    </source>
</evidence>
<dbReference type="GO" id="GO:0019706">
    <property type="term" value="F:protein-cysteine S-palmitoyltransferase activity"/>
    <property type="evidence" value="ECO:0007669"/>
    <property type="project" value="UniProtKB-EC"/>
</dbReference>
<feature type="transmembrane region" description="Helical" evidence="8">
    <location>
        <begin position="462"/>
        <end position="481"/>
    </location>
</feature>
<dbReference type="InterPro" id="IPR001594">
    <property type="entry name" value="Palmitoyltrfase_DHHC"/>
</dbReference>
<dbReference type="AlphaFoldDB" id="A0A813X911"/>
<evidence type="ECO:0000313" key="14">
    <source>
        <dbReference type="Proteomes" id="UP000663852"/>
    </source>
</evidence>
<evidence type="ECO:0000256" key="7">
    <source>
        <dbReference type="PROSITE-ProRule" id="PRU00023"/>
    </source>
</evidence>
<keyword evidence="4 8" id="KW-1133">Transmembrane helix</keyword>
<feature type="transmembrane region" description="Helical" evidence="8">
    <location>
        <begin position="357"/>
        <end position="376"/>
    </location>
</feature>
<organism evidence="11 14">
    <name type="scientific">Adineta ricciae</name>
    <name type="common">Rotifer</name>
    <dbReference type="NCBI Taxonomy" id="249248"/>
    <lineage>
        <taxon>Eukaryota</taxon>
        <taxon>Metazoa</taxon>
        <taxon>Spiralia</taxon>
        <taxon>Gnathifera</taxon>
        <taxon>Rotifera</taxon>
        <taxon>Eurotatoria</taxon>
        <taxon>Bdelloidea</taxon>
        <taxon>Adinetida</taxon>
        <taxon>Adinetidae</taxon>
        <taxon>Adineta</taxon>
    </lineage>
</organism>
<sequence length="610" mass="69646">MKSNESNTSNGNASKSLKVSNDDSTTTVNSSVPDSHTADIVTAVQYGFLDRVTELIDADPSLASAPLNENITLLHWAAINNRVEIAKYLLSKGAKSDVFGGALKSTPLQWAVRDGKLEMIIFLLANGADPTAVDGEGFSCIHLASIFGHTPIVAYLAAKGQDINLPDKSGMTPLMHAAHKAKFRDPTQLLIRLGASINEQNSNNKYTALHYAVAGNNPEAIRTLLECNAKTNIRNADNEDIYELAGKSSQTRRLIFLLSQLTFSNNDLPKIFQLDRAIRRLGTKLFPYLVLILIPFVLELSIWFVHKGIIILGLVFMSYGYMMLFFDEHVGRNLPIAAAQASIFCLYAYYLYYFLPYVHVVSFSFIALVIFTYFSWSNYYYSQKCDPGFIPSNREHQNRMIIQLVEKNAFDFETYCTWCLARRPLRSKHCRECRRCVAKFDHHCPWIDNCVGEKNMRYFTGFVFFTPICLGFFLHGAYLFFKNHCHIFESESFFHVFSCAPSAVWFTALALLHIIWISGLCLTILFQVAFGFTTNERINFWRYKYFKSPFSSPFSFGWAQNLVDLVNRRILWYTPTNIDWTSIYSLEDFYELIPIRLKRSNNSSMHLLDV</sequence>
<dbReference type="PANTHER" id="PTHR24161">
    <property type="entry name" value="ANK_REP_REGION DOMAIN-CONTAINING PROTEIN-RELATED"/>
    <property type="match status" value="1"/>
</dbReference>
<keyword evidence="6 8" id="KW-0472">Membrane</keyword>
<feature type="compositionally biased region" description="Low complexity" evidence="9">
    <location>
        <begin position="22"/>
        <end position="32"/>
    </location>
</feature>
<evidence type="ECO:0000256" key="6">
    <source>
        <dbReference type="ARBA" id="ARBA00023136"/>
    </source>
</evidence>
<dbReference type="InterPro" id="IPR036770">
    <property type="entry name" value="Ankyrin_rpt-contain_sf"/>
</dbReference>
<feature type="transmembrane region" description="Helical" evidence="8">
    <location>
        <begin position="503"/>
        <end position="532"/>
    </location>
</feature>
<comment type="domain">
    <text evidence="8">The DHHC domain is required for palmitoyltransferase activity.</text>
</comment>
<name>A0A813X911_ADIRI</name>
<evidence type="ECO:0000256" key="3">
    <source>
        <dbReference type="ARBA" id="ARBA00022737"/>
    </source>
</evidence>
<accession>A0A813X911</accession>
<feature type="transmembrane region" description="Helical" evidence="8">
    <location>
        <begin position="333"/>
        <end position="351"/>
    </location>
</feature>
<feature type="repeat" description="ANK" evidence="7">
    <location>
        <begin position="136"/>
        <end position="168"/>
    </location>
</feature>
<dbReference type="EMBL" id="CAJNOR010002933">
    <property type="protein sequence ID" value="CAF1358380.1"/>
    <property type="molecule type" value="Genomic_DNA"/>
</dbReference>
<evidence type="ECO:0000256" key="4">
    <source>
        <dbReference type="ARBA" id="ARBA00022989"/>
    </source>
</evidence>
<comment type="catalytic activity">
    <reaction evidence="8">
        <text>L-cysteinyl-[protein] + hexadecanoyl-CoA = S-hexadecanoyl-L-cysteinyl-[protein] + CoA</text>
        <dbReference type="Rhea" id="RHEA:36683"/>
        <dbReference type="Rhea" id="RHEA-COMP:10131"/>
        <dbReference type="Rhea" id="RHEA-COMP:11032"/>
        <dbReference type="ChEBI" id="CHEBI:29950"/>
        <dbReference type="ChEBI" id="CHEBI:57287"/>
        <dbReference type="ChEBI" id="CHEBI:57379"/>
        <dbReference type="ChEBI" id="CHEBI:74151"/>
        <dbReference type="EC" id="2.3.1.225"/>
    </reaction>
</comment>
<reference evidence="11" key="1">
    <citation type="submission" date="2021-02" db="EMBL/GenBank/DDBJ databases">
        <authorList>
            <person name="Nowell W R."/>
        </authorList>
    </citation>
    <scope>NUCLEOTIDE SEQUENCE</scope>
</reference>
<feature type="repeat" description="ANK" evidence="7">
    <location>
        <begin position="103"/>
        <end position="135"/>
    </location>
</feature>
<evidence type="ECO:0000256" key="8">
    <source>
        <dbReference type="RuleBase" id="RU079119"/>
    </source>
</evidence>
<dbReference type="SUPFAM" id="SSF48403">
    <property type="entry name" value="Ankyrin repeat"/>
    <property type="match status" value="1"/>
</dbReference>
<dbReference type="PANTHER" id="PTHR24161:SF85">
    <property type="entry name" value="PALMITOYLTRANSFERASE HIP14"/>
    <property type="match status" value="1"/>
</dbReference>
<dbReference type="EC" id="2.3.1.225" evidence="8"/>
<dbReference type="Proteomes" id="UP000663828">
    <property type="component" value="Unassembled WGS sequence"/>
</dbReference>
<evidence type="ECO:0000313" key="12">
    <source>
        <dbReference type="EMBL" id="CAF1358380.1"/>
    </source>
</evidence>
<feature type="domain" description="Palmitoyltransferase DHHC" evidence="10">
    <location>
        <begin position="411"/>
        <end position="539"/>
    </location>
</feature>
<keyword evidence="3" id="KW-0677">Repeat</keyword>
<feature type="transmembrane region" description="Helical" evidence="8">
    <location>
        <begin position="285"/>
        <end position="303"/>
    </location>
</feature>
<gene>
    <name evidence="11" type="ORF">EDS130_LOCUS8360</name>
    <name evidence="12" type="ORF">XAT740_LOCUS31872</name>
</gene>
<dbReference type="PROSITE" id="PS50088">
    <property type="entry name" value="ANK_REPEAT"/>
    <property type="match status" value="5"/>
</dbReference>
<feature type="repeat" description="ANK" evidence="7">
    <location>
        <begin position="204"/>
        <end position="236"/>
    </location>
</feature>
<proteinExistence type="inferred from homology"/>